<dbReference type="GO" id="GO:0004650">
    <property type="term" value="F:polygalacturonase activity"/>
    <property type="evidence" value="ECO:0007669"/>
    <property type="project" value="InterPro"/>
</dbReference>
<dbReference type="RefSeq" id="WP_245804949.1">
    <property type="nucleotide sequence ID" value="NZ_FPJG01000006.1"/>
</dbReference>
<dbReference type="PANTHER" id="PTHR31339">
    <property type="entry name" value="PECTIN LYASE-RELATED"/>
    <property type="match status" value="1"/>
</dbReference>
<dbReference type="InterPro" id="IPR024535">
    <property type="entry name" value="RHGA/B-epi-like_pectate_lyase"/>
</dbReference>
<accession>A0A1K1QZZ5</accession>
<dbReference type="InterPro" id="IPR012334">
    <property type="entry name" value="Pectin_lyas_fold"/>
</dbReference>
<evidence type="ECO:0000256" key="1">
    <source>
        <dbReference type="ARBA" id="ARBA00008834"/>
    </source>
</evidence>
<dbReference type="SUPFAM" id="SSF51126">
    <property type="entry name" value="Pectin lyase-like"/>
    <property type="match status" value="1"/>
</dbReference>
<evidence type="ECO:0000256" key="4">
    <source>
        <dbReference type="RuleBase" id="RU361169"/>
    </source>
</evidence>
<protein>
    <submittedName>
        <fullName evidence="6">Glycosyl hydrolases family 28</fullName>
    </submittedName>
</protein>
<gene>
    <name evidence="6" type="ORF">SAMN04489730_2473</name>
</gene>
<evidence type="ECO:0000259" key="5">
    <source>
        <dbReference type="Pfam" id="PF12708"/>
    </source>
</evidence>
<feature type="domain" description="Rhamnogalacturonase A/B/Epimerase-like pectate lyase" evidence="5">
    <location>
        <begin position="79"/>
        <end position="133"/>
    </location>
</feature>
<dbReference type="Proteomes" id="UP000182740">
    <property type="component" value="Unassembled WGS sequence"/>
</dbReference>
<dbReference type="PANTHER" id="PTHR31339:SF9">
    <property type="entry name" value="PLASMIN AND FIBRONECTIN-BINDING PROTEIN A"/>
    <property type="match status" value="1"/>
</dbReference>
<evidence type="ECO:0000256" key="3">
    <source>
        <dbReference type="ARBA" id="ARBA00023295"/>
    </source>
</evidence>
<keyword evidence="3 4" id="KW-0326">Glycosidase</keyword>
<keyword evidence="7" id="KW-1185">Reference proteome</keyword>
<reference evidence="7" key="1">
    <citation type="submission" date="2016-11" db="EMBL/GenBank/DDBJ databases">
        <authorList>
            <person name="Varghese N."/>
            <person name="Submissions S."/>
        </authorList>
    </citation>
    <scope>NUCLEOTIDE SEQUENCE [LARGE SCALE GENOMIC DNA]</scope>
    <source>
        <strain evidence="7">DSM 44671</strain>
    </source>
</reference>
<comment type="similarity">
    <text evidence="1 4">Belongs to the glycosyl hydrolase 28 family.</text>
</comment>
<organism evidence="6 7">
    <name type="scientific">Amycolatopsis australiensis</name>
    <dbReference type="NCBI Taxonomy" id="546364"/>
    <lineage>
        <taxon>Bacteria</taxon>
        <taxon>Bacillati</taxon>
        <taxon>Actinomycetota</taxon>
        <taxon>Actinomycetes</taxon>
        <taxon>Pseudonocardiales</taxon>
        <taxon>Pseudonocardiaceae</taxon>
        <taxon>Amycolatopsis</taxon>
    </lineage>
</organism>
<dbReference type="InterPro" id="IPR000743">
    <property type="entry name" value="Glyco_hydro_28"/>
</dbReference>
<dbReference type="Gene3D" id="2.160.20.10">
    <property type="entry name" value="Single-stranded right-handed beta-helix, Pectin lyase-like"/>
    <property type="match status" value="1"/>
</dbReference>
<dbReference type="InterPro" id="IPR011050">
    <property type="entry name" value="Pectin_lyase_fold/virulence"/>
</dbReference>
<proteinExistence type="inferred from homology"/>
<dbReference type="AlphaFoldDB" id="A0A1K1QZZ5"/>
<name>A0A1K1QZZ5_9PSEU</name>
<dbReference type="EMBL" id="FPJG01000006">
    <property type="protein sequence ID" value="SFW65349.1"/>
    <property type="molecule type" value="Genomic_DNA"/>
</dbReference>
<evidence type="ECO:0000256" key="2">
    <source>
        <dbReference type="ARBA" id="ARBA00022801"/>
    </source>
</evidence>
<evidence type="ECO:0000313" key="7">
    <source>
        <dbReference type="Proteomes" id="UP000182740"/>
    </source>
</evidence>
<evidence type="ECO:0000313" key="6">
    <source>
        <dbReference type="EMBL" id="SFW65349.1"/>
    </source>
</evidence>
<dbReference type="Pfam" id="PF00295">
    <property type="entry name" value="Glyco_hydro_28"/>
    <property type="match status" value="1"/>
</dbReference>
<dbReference type="GO" id="GO:0005975">
    <property type="term" value="P:carbohydrate metabolic process"/>
    <property type="evidence" value="ECO:0007669"/>
    <property type="project" value="InterPro"/>
</dbReference>
<dbReference type="InterPro" id="IPR051801">
    <property type="entry name" value="GH28_Enzymes"/>
</dbReference>
<dbReference type="Pfam" id="PF12708">
    <property type="entry name" value="Pect-lyase_RHGA_epim"/>
    <property type="match status" value="1"/>
</dbReference>
<dbReference type="STRING" id="546364.SAMN04489730_2473"/>
<sequence length="474" mass="50361">MPWIRRRTGSFTRRKASTDGRFTRRQLIKGTLAVSLVPALPAPPARRYRVDVPVLPWPAANDIVANTTIPTFPDRSFPITGYGAKSDGKTDNTAAIGKAIDACAAAGGGHVIVPSGGSFLTGAIHLKSNVDLHLEPGAVLTFSGDASKYPNVLTRYEGIECVNRSPMIYAYGQKNIGLTGKGTLDAAATSSWNKGSDRAYLETLVAKGTPPDKRVVPGSGHTMRSAFVEPYACENVLIQGVTLKNPMFWQLHPTLCRNVTVDGVTTDPSTAHSNTDGCDPESCDHVVIANCVLGAHDDNIAIKSGRDADGRRVNVPCQNLVVVNCVMNGNWGAITCGSEQTGGIRNVYAYRLTVKGDTKFALYVKSNTLRGGFSENINLDSVSGTFARAFVYVTSTYNSQTGGYAPSFGPFTISNCASTKVAGKTFDVSGLPNAHVHGLAVTNCAFAGVSDTSNTLKYVDNARFTNVTVNGRPI</sequence>
<keyword evidence="2 4" id="KW-0378">Hydrolase</keyword>